<reference evidence="1 2" key="1">
    <citation type="submission" date="2020-04" db="EMBL/GenBank/DDBJ databases">
        <title>Flammeovirgaceae bacterium KN852 isolated from deep sea.</title>
        <authorList>
            <person name="Zhang D.-C."/>
        </authorList>
    </citation>
    <scope>NUCLEOTIDE SEQUENCE [LARGE SCALE GENOMIC DNA]</scope>
    <source>
        <strain evidence="1 2">KN852</strain>
    </source>
</reference>
<comment type="caution">
    <text evidence="1">The sequence shown here is derived from an EMBL/GenBank/DDBJ whole genome shotgun (WGS) entry which is preliminary data.</text>
</comment>
<keyword evidence="2" id="KW-1185">Reference proteome</keyword>
<dbReference type="Proteomes" id="UP000559010">
    <property type="component" value="Unassembled WGS sequence"/>
</dbReference>
<dbReference type="EMBL" id="JABBNU010000006">
    <property type="protein sequence ID" value="NMM48903.1"/>
    <property type="molecule type" value="Genomic_DNA"/>
</dbReference>
<gene>
    <name evidence="1" type="ORF">HH304_10875</name>
</gene>
<dbReference type="AlphaFoldDB" id="A0A848IWK4"/>
<dbReference type="RefSeq" id="WP_169681315.1">
    <property type="nucleotide sequence ID" value="NZ_JABBNU010000006.1"/>
</dbReference>
<organism evidence="1 2">
    <name type="scientific">Marinigracilibium pacificum</name>
    <dbReference type="NCBI Taxonomy" id="2729599"/>
    <lineage>
        <taxon>Bacteria</taxon>
        <taxon>Pseudomonadati</taxon>
        <taxon>Bacteroidota</taxon>
        <taxon>Cytophagia</taxon>
        <taxon>Cytophagales</taxon>
        <taxon>Flammeovirgaceae</taxon>
        <taxon>Marinigracilibium</taxon>
    </lineage>
</organism>
<protein>
    <submittedName>
        <fullName evidence="1">Uncharacterized protein</fullName>
    </submittedName>
</protein>
<sequence>MKNIFNKKKELLIGAFFGSSEYEMKNLLCGIGESEILRSEIKISKYPFEPSSIFPEKVIVANEISAISWNSYPPLIRIDNEVIFISREYSDQLRKFAVRNKIQTFEATRNWDWLLEPYVDTEYTDETDQRLRELLENNGILNEEIDTIRNEVKKQMFKYNFDTMLWDWGGLGLSDVLAAMRVKYNKEQFADFYKRAMEIQLRTK</sequence>
<evidence type="ECO:0000313" key="1">
    <source>
        <dbReference type="EMBL" id="NMM48903.1"/>
    </source>
</evidence>
<accession>A0A848IWK4</accession>
<evidence type="ECO:0000313" key="2">
    <source>
        <dbReference type="Proteomes" id="UP000559010"/>
    </source>
</evidence>
<proteinExistence type="predicted"/>
<name>A0A848IWK4_9BACT</name>